<dbReference type="InterPro" id="IPR050231">
    <property type="entry name" value="Iron_ascorbate_oxido_reductase"/>
</dbReference>
<dbReference type="Pfam" id="PF14226">
    <property type="entry name" value="DIOX_N"/>
    <property type="match status" value="1"/>
</dbReference>
<evidence type="ECO:0000256" key="1">
    <source>
        <dbReference type="RuleBase" id="RU003682"/>
    </source>
</evidence>
<accession>F8P0U0</accession>
<evidence type="ECO:0000313" key="3">
    <source>
        <dbReference type="EMBL" id="EGO22774.1"/>
    </source>
</evidence>
<sequence length="364" mass="41802">MPAPCVASPKCPRYIPAPPTEEKLDFADLAIIDLAKAQTPKGRAEIYPQVRDALRTNGFMYVVNHGYTQAQRDRFFDIADVPFSVVPPEEMKTYRATIEKVGEYQGFKPRRYWHVDTENKVLDQIEQYGINRNVYLRPHPQALRPFLPELDAFARHNHINILHPILRLLALSLELPEDTLVKKHTFDANGVTAMRYPRSEEEERLANNVWFKGHTDYGSVTILWSQPVSGLQILSKDGKWKWVQHMDNALVINTGDTMEFLSGGFYKPTIHRVVQPPKDQRSYSRLGVFYFSLPNDDVRLLPCTDSPVLQRIGIERKCADEDAPLAGNWMKERSVAYGRKELKKGKEEGVEEELINGIVVKHYN</sequence>
<dbReference type="AlphaFoldDB" id="F8P0U0"/>
<dbReference type="GO" id="GO:0016491">
    <property type="term" value="F:oxidoreductase activity"/>
    <property type="evidence" value="ECO:0007669"/>
    <property type="project" value="UniProtKB-KW"/>
</dbReference>
<dbReference type="InterPro" id="IPR005123">
    <property type="entry name" value="Oxoglu/Fe-dep_dioxygenase_dom"/>
</dbReference>
<evidence type="ECO:0000259" key="2">
    <source>
        <dbReference type="PROSITE" id="PS51471"/>
    </source>
</evidence>
<dbReference type="OrthoDB" id="406156at2759"/>
<dbReference type="PROSITE" id="PS51471">
    <property type="entry name" value="FE2OG_OXY"/>
    <property type="match status" value="1"/>
</dbReference>
<name>F8P0U0_SERL9</name>
<dbReference type="GeneID" id="18810376"/>
<comment type="similarity">
    <text evidence="1">Belongs to the iron/ascorbate-dependent oxidoreductase family.</text>
</comment>
<dbReference type="InterPro" id="IPR026992">
    <property type="entry name" value="DIOX_N"/>
</dbReference>
<dbReference type="Gene3D" id="2.60.120.330">
    <property type="entry name" value="B-lactam Antibiotic, Isopenicillin N Synthase, Chain"/>
    <property type="match status" value="1"/>
</dbReference>
<dbReference type="Pfam" id="PF03171">
    <property type="entry name" value="2OG-FeII_Oxy"/>
    <property type="match status" value="1"/>
</dbReference>
<keyword evidence="1" id="KW-0560">Oxidoreductase</keyword>
<reference evidence="3" key="1">
    <citation type="submission" date="2011-04" db="EMBL/GenBank/DDBJ databases">
        <title>Evolution of plant cell wall degrading machinery underlies the functional diversity of forest fungi.</title>
        <authorList>
            <consortium name="US DOE Joint Genome Institute (JGI-PGF)"/>
            <person name="Eastwood D.C."/>
            <person name="Floudas D."/>
            <person name="Binder M."/>
            <person name="Majcherczyk A."/>
            <person name="Schneider P."/>
            <person name="Aerts A."/>
            <person name="Asiegbu F.O."/>
            <person name="Baker S.E."/>
            <person name="Barry K."/>
            <person name="Bendiksby M."/>
            <person name="Blumentritt M."/>
            <person name="Coutinho P.M."/>
            <person name="Cullen D."/>
            <person name="Cullen D."/>
            <person name="Gathman A."/>
            <person name="Goodell B."/>
            <person name="Henrissat B."/>
            <person name="Ihrmark K."/>
            <person name="Kauserud H."/>
            <person name="Kohler A."/>
            <person name="LaButti K."/>
            <person name="Lapidus A."/>
            <person name="Lavin J.L."/>
            <person name="Lee Y.-H."/>
            <person name="Lindquist E."/>
            <person name="Lilly W."/>
            <person name="Lucas S."/>
            <person name="Morin E."/>
            <person name="Murat C."/>
            <person name="Oguiza J.A."/>
            <person name="Park J."/>
            <person name="Pisabarro A.G."/>
            <person name="Riley R."/>
            <person name="Rosling A."/>
            <person name="Salamov A."/>
            <person name="Schmidt O."/>
            <person name="Schmutz J."/>
            <person name="Skrede I."/>
            <person name="Stenlid J."/>
            <person name="Wiebenga A."/>
            <person name="Xie X."/>
            <person name="Kues U."/>
            <person name="Hibbett D.S."/>
            <person name="Hoffmeister D."/>
            <person name="Hogberg N."/>
            <person name="Martin F."/>
            <person name="Grigoriev I.V."/>
            <person name="Watkinson S.C."/>
        </authorList>
    </citation>
    <scope>NUCLEOTIDE SEQUENCE</scope>
    <source>
        <strain evidence="3">S7.9</strain>
    </source>
</reference>
<protein>
    <recommendedName>
        <fullName evidence="2">Fe2OG dioxygenase domain-containing protein</fullName>
    </recommendedName>
</protein>
<keyword evidence="1" id="KW-0479">Metal-binding</keyword>
<dbReference type="RefSeq" id="XP_007320014.1">
    <property type="nucleotide sequence ID" value="XM_007319952.1"/>
</dbReference>
<dbReference type="GO" id="GO:0046872">
    <property type="term" value="F:metal ion binding"/>
    <property type="evidence" value="ECO:0007669"/>
    <property type="project" value="UniProtKB-KW"/>
</dbReference>
<dbReference type="KEGG" id="sla:SERLADRAFT_371069"/>
<proteinExistence type="inferred from homology"/>
<dbReference type="InterPro" id="IPR027443">
    <property type="entry name" value="IPNS-like_sf"/>
</dbReference>
<dbReference type="InterPro" id="IPR044861">
    <property type="entry name" value="IPNS-like_FE2OG_OXY"/>
</dbReference>
<dbReference type="PANTHER" id="PTHR47990">
    <property type="entry name" value="2-OXOGLUTARATE (2OG) AND FE(II)-DEPENDENT OXYGENASE SUPERFAMILY PROTEIN-RELATED"/>
    <property type="match status" value="1"/>
</dbReference>
<dbReference type="Proteomes" id="UP000008064">
    <property type="component" value="Unassembled WGS sequence"/>
</dbReference>
<dbReference type="SUPFAM" id="SSF51197">
    <property type="entry name" value="Clavaminate synthase-like"/>
    <property type="match status" value="1"/>
</dbReference>
<organism>
    <name type="scientific">Serpula lacrymans var. lacrymans (strain S7.9)</name>
    <name type="common">Dry rot fungus</name>
    <dbReference type="NCBI Taxonomy" id="578457"/>
    <lineage>
        <taxon>Eukaryota</taxon>
        <taxon>Fungi</taxon>
        <taxon>Dikarya</taxon>
        <taxon>Basidiomycota</taxon>
        <taxon>Agaricomycotina</taxon>
        <taxon>Agaricomycetes</taxon>
        <taxon>Agaricomycetidae</taxon>
        <taxon>Boletales</taxon>
        <taxon>Coniophorineae</taxon>
        <taxon>Serpulaceae</taxon>
        <taxon>Serpula</taxon>
    </lineage>
</organism>
<dbReference type="PRINTS" id="PR00682">
    <property type="entry name" value="IPNSYNTHASE"/>
</dbReference>
<gene>
    <name evidence="3" type="ORF">SERLADRAFT_371069</name>
</gene>
<feature type="domain" description="Fe2OG dioxygenase" evidence="2">
    <location>
        <begin position="187"/>
        <end position="294"/>
    </location>
</feature>
<dbReference type="HOGENOM" id="CLU_010119_10_0_1"/>
<keyword evidence="1" id="KW-0408">Iron</keyword>
<dbReference type="EMBL" id="GL945436">
    <property type="protein sequence ID" value="EGO22774.1"/>
    <property type="molecule type" value="Genomic_DNA"/>
</dbReference>